<dbReference type="PROSITE" id="PS50853">
    <property type="entry name" value="FN3"/>
    <property type="match status" value="2"/>
</dbReference>
<dbReference type="InterPro" id="IPR003595">
    <property type="entry name" value="Tyr_Pase_cat"/>
</dbReference>
<organism evidence="17">
    <name type="scientific">Xenopus tropicalis</name>
    <name type="common">Western clawed frog</name>
    <name type="synonym">Silurana tropicalis</name>
    <dbReference type="NCBI Taxonomy" id="8364"/>
    <lineage>
        <taxon>Eukaryota</taxon>
        <taxon>Metazoa</taxon>
        <taxon>Chordata</taxon>
        <taxon>Craniata</taxon>
        <taxon>Vertebrata</taxon>
        <taxon>Euteleostomi</taxon>
        <taxon>Amphibia</taxon>
        <taxon>Batrachia</taxon>
        <taxon>Anura</taxon>
        <taxon>Pipoidea</taxon>
        <taxon>Pipidae</taxon>
        <taxon>Xenopodinae</taxon>
        <taxon>Xenopus</taxon>
        <taxon>Silurana</taxon>
    </lineage>
</organism>
<dbReference type="Pfam" id="PF23144">
    <property type="entry name" value="Fn3_PTPRU"/>
    <property type="match status" value="1"/>
</dbReference>
<keyword evidence="4" id="KW-0732">Signal</keyword>
<keyword evidence="8" id="KW-0472">Membrane</keyword>
<comment type="caution">
    <text evidence="12">Lacks conserved residue(s) required for the propagation of feature annotation.</text>
</comment>
<dbReference type="PROSITE" id="PS00383">
    <property type="entry name" value="TYR_PHOSPHATASE_1"/>
    <property type="match status" value="1"/>
</dbReference>
<comment type="subcellular location">
    <subcellularLocation>
        <location evidence="1">Membrane</location>
        <topology evidence="1">Single-pass type I membrane protein</topology>
    </subcellularLocation>
</comment>
<dbReference type="Pfam" id="PF00041">
    <property type="entry name" value="fn3"/>
    <property type="match status" value="1"/>
</dbReference>
<evidence type="ECO:0000256" key="6">
    <source>
        <dbReference type="ARBA" id="ARBA00022912"/>
    </source>
</evidence>
<comment type="catalytic activity">
    <reaction evidence="11">
        <text>O-phospho-L-tyrosyl-[protein] + H2O = L-tyrosyl-[protein] + phosphate</text>
        <dbReference type="Rhea" id="RHEA:10684"/>
        <dbReference type="Rhea" id="RHEA-COMP:10136"/>
        <dbReference type="Rhea" id="RHEA-COMP:20101"/>
        <dbReference type="ChEBI" id="CHEBI:15377"/>
        <dbReference type="ChEBI" id="CHEBI:43474"/>
        <dbReference type="ChEBI" id="CHEBI:46858"/>
        <dbReference type="ChEBI" id="CHEBI:61978"/>
        <dbReference type="EC" id="3.1.3.48"/>
    </reaction>
</comment>
<evidence type="ECO:0000256" key="3">
    <source>
        <dbReference type="ARBA" id="ARBA00022692"/>
    </source>
</evidence>
<dbReference type="GO" id="GO:0016020">
    <property type="term" value="C:membrane"/>
    <property type="evidence" value="ECO:0007669"/>
    <property type="project" value="UniProtKB-SubCell"/>
</dbReference>
<dbReference type="FunFam" id="3.90.190.10:FF:000062">
    <property type="entry name" value="Receptor-type tyrosine-protein phosphatase kappa"/>
    <property type="match status" value="1"/>
</dbReference>
<evidence type="ECO:0000256" key="9">
    <source>
        <dbReference type="ARBA" id="ARBA00023157"/>
    </source>
</evidence>
<dbReference type="InterPro" id="IPR029021">
    <property type="entry name" value="Prot-tyrosine_phosphatase-like"/>
</dbReference>
<protein>
    <recommendedName>
        <fullName evidence="2">protein-tyrosine-phosphatase</fullName>
        <ecNumber evidence="2">3.1.3.48</ecNumber>
    </recommendedName>
</protein>
<feature type="domain" description="Fibronectin type-III" evidence="15">
    <location>
        <begin position="372"/>
        <end position="469"/>
    </location>
</feature>
<dbReference type="GeneTree" id="ENSGT00940000166904"/>
<dbReference type="EC" id="3.1.3.48" evidence="2"/>
<evidence type="ECO:0000256" key="4">
    <source>
        <dbReference type="ARBA" id="ARBA00022729"/>
    </source>
</evidence>
<dbReference type="PROSITE" id="PS50056">
    <property type="entry name" value="TYR_PHOSPHATASE_2"/>
    <property type="match status" value="1"/>
</dbReference>
<dbReference type="PANTHER" id="PTHR19134">
    <property type="entry name" value="RECEPTOR-TYPE TYROSINE-PROTEIN PHOSPHATASE"/>
    <property type="match status" value="1"/>
</dbReference>
<keyword evidence="10" id="KW-0325">Glycoprotein</keyword>
<proteinExistence type="predicted"/>
<dbReference type="InterPro" id="IPR050348">
    <property type="entry name" value="Protein-Tyr_Phosphatase"/>
</dbReference>
<feature type="domain" description="Tyrosine-protein phosphatase" evidence="13">
    <location>
        <begin position="981"/>
        <end position="1133"/>
    </location>
</feature>
<keyword evidence="5" id="KW-0378">Hydrolase</keyword>
<dbReference type="InterPro" id="IPR035976">
    <property type="entry name" value="Sushi/SCR/CCP_sf"/>
</dbReference>
<reference evidence="17" key="1">
    <citation type="journal article" date="2010" name="Science">
        <title>The genome of the Western clawed frog Xenopus tropicalis.</title>
        <authorList>
            <person name="Hellsten U."/>
            <person name="Harland R.M."/>
            <person name="Gilchrist M.J."/>
            <person name="Hendrix D."/>
            <person name="Jurka J."/>
            <person name="Kapitonov V."/>
            <person name="Ovcharenko I."/>
            <person name="Putnam N.H."/>
            <person name="Shu S."/>
            <person name="Taher L."/>
            <person name="Blitz I.L."/>
            <person name="Blumberg B."/>
            <person name="Dichmann D.S."/>
            <person name="Dubchak I."/>
            <person name="Amaya E."/>
            <person name="Detter J.C."/>
            <person name="Fletcher R."/>
            <person name="Gerhard D.S."/>
            <person name="Goodstein D."/>
            <person name="Graves T."/>
            <person name="Grigoriev I.V."/>
            <person name="Grimwood J."/>
            <person name="Kawashima T."/>
            <person name="Lindquist E."/>
            <person name="Lucas S.M."/>
            <person name="Mead P.E."/>
            <person name="Mitros T."/>
            <person name="Ogino H."/>
            <person name="Ohta Y."/>
            <person name="Poliakov A.V."/>
            <person name="Pollet N."/>
            <person name="Robert J."/>
            <person name="Salamov A."/>
            <person name="Sater A.K."/>
            <person name="Schmutz J."/>
            <person name="Terry A."/>
            <person name="Vize P.D."/>
            <person name="Warren W.C."/>
            <person name="Wells D."/>
            <person name="Wills A."/>
            <person name="Wilson R.K."/>
            <person name="Zimmerman L.B."/>
            <person name="Zorn A.M."/>
            <person name="Grainger R."/>
            <person name="Grammer T."/>
            <person name="Khokha M.K."/>
            <person name="Richardson P.M."/>
            <person name="Rokhsar D.S."/>
        </authorList>
    </citation>
    <scope>NUCLEOTIDE SEQUENCE [LARGE SCALE GENOMIC DNA]</scope>
    <source>
        <strain evidence="17">Nigerian</strain>
    </source>
</reference>
<dbReference type="InterPro" id="IPR000387">
    <property type="entry name" value="Tyr_Pase_dom"/>
</dbReference>
<evidence type="ECO:0000256" key="8">
    <source>
        <dbReference type="ARBA" id="ARBA00023136"/>
    </source>
</evidence>
<dbReference type="Pfam" id="PF00102">
    <property type="entry name" value="Y_phosphatase"/>
    <property type="match status" value="2"/>
</dbReference>
<evidence type="ECO:0000256" key="12">
    <source>
        <dbReference type="PROSITE-ProRule" id="PRU00302"/>
    </source>
</evidence>
<dbReference type="InterPro" id="IPR016130">
    <property type="entry name" value="Tyr_Pase_AS"/>
</dbReference>
<dbReference type="InterPro" id="IPR003961">
    <property type="entry name" value="FN3_dom"/>
</dbReference>
<evidence type="ECO:0000259" key="13">
    <source>
        <dbReference type="PROSITE" id="PS50055"/>
    </source>
</evidence>
<feature type="domain" description="Tyrosine-protein phosphatase" evidence="13">
    <location>
        <begin position="697"/>
        <end position="949"/>
    </location>
</feature>
<feature type="domain" description="Fibronectin type-III" evidence="15">
    <location>
        <begin position="279"/>
        <end position="371"/>
    </location>
</feature>
<dbReference type="Pfam" id="PF00084">
    <property type="entry name" value="Sushi"/>
    <property type="match status" value="1"/>
</dbReference>
<dbReference type="GO" id="GO:0004725">
    <property type="term" value="F:protein tyrosine phosphatase activity"/>
    <property type="evidence" value="ECO:0007669"/>
    <property type="project" value="UniProtKB-EC"/>
</dbReference>
<dbReference type="InterPro" id="IPR057598">
    <property type="entry name" value="Fn3_PTPRU"/>
</dbReference>
<dbReference type="SUPFAM" id="SSF57535">
    <property type="entry name" value="Complement control module/SCR domain"/>
    <property type="match status" value="1"/>
</dbReference>
<keyword evidence="12" id="KW-0768">Sushi</keyword>
<evidence type="ECO:0000259" key="15">
    <source>
        <dbReference type="PROSITE" id="PS50853"/>
    </source>
</evidence>
<dbReference type="SMART" id="SM00194">
    <property type="entry name" value="PTPc"/>
    <property type="match status" value="1"/>
</dbReference>
<dbReference type="Gene3D" id="3.90.190.10">
    <property type="entry name" value="Protein tyrosine phosphatase superfamily"/>
    <property type="match status" value="2"/>
</dbReference>
<dbReference type="SMART" id="SM00404">
    <property type="entry name" value="PTPc_motif"/>
    <property type="match status" value="1"/>
</dbReference>
<gene>
    <name evidence="17" type="primary">LOC101732936</name>
</gene>
<dbReference type="PROSITE" id="PS50923">
    <property type="entry name" value="SUSHI"/>
    <property type="match status" value="1"/>
</dbReference>
<keyword evidence="3" id="KW-0812">Transmembrane</keyword>
<evidence type="ECO:0000259" key="16">
    <source>
        <dbReference type="PROSITE" id="PS50923"/>
    </source>
</evidence>
<keyword evidence="9" id="KW-1015">Disulfide bond</keyword>
<dbReference type="Gene3D" id="2.60.40.10">
    <property type="entry name" value="Immunoglobulins"/>
    <property type="match status" value="2"/>
</dbReference>
<dbReference type="PRINTS" id="PR00700">
    <property type="entry name" value="PRTYPHPHTASE"/>
</dbReference>
<dbReference type="InterPro" id="IPR036116">
    <property type="entry name" value="FN3_sf"/>
</dbReference>
<dbReference type="PROSITE" id="PS50055">
    <property type="entry name" value="TYR_PHOSPHATASE_PTP"/>
    <property type="match status" value="2"/>
</dbReference>
<sequence>MTCLYRAQTAGKVSIQSGSAGLSRLTTNSHYIRVRPELLPIVPSVRGREKQQREYKGGSSCIGMYPPSLAPLVLTVFGVQLTCSNGNPQTAQCRLSEIKGINGTAGEKEHYDPGESVSVWCSPGYYPNNRTMRCIGNSTSATWDDPIRCTEQCQKSALFLGTNVQLVPPQDYYLPNTGVSVRCPEGYKPSRDRITCKAEQDKSVWDVTAPILCVAQCAKPTAPGIESVSNQREPNRDYYNRGEEVTVTCAPGYQSVSQIIRCKKTEKNGTRSNWDVSLPCIAFQVNVRRVTPTSISLQWECQPGPCRSYWYMSVSCEAGGQIRGSSQIHTVTEGATVRGLEPHTEYIITISGLRRGKWTELERRTIRTEESAPGKPDFTQYPSINNNTLKWRLSETHGVLTGYQLNISAHREYDITFSETESHWLGPNVTEFNMELRNGTNYTVTLRGFTVSGPGEPAVWAHETSIGEPPEPINKWIGVANQAAFFLLHSVPSQHGPISSYEIIIAQGWNGNLSQICTSYTSTLYNSSQVPTLYTAMLLPAENVTGSMNVTLGDGRNDGTFYNAPLRSDQNYTLYVRVTSTWKEVNKSSCTRFGPFLIEEKWPLPVPALIGGLAGGGALLLLVALLAFCGLVRSAKCRSPFGKSNGIPMSNRNERGRKKRDIPVDDLLEVVKRFRNEELLVTGGSDEENSSLLLVGRPKEYKELPSGPLYPCAAASSEQNRTKNRYKKVIPYDNSRVILRSDPSGSGYINASYIDGYRHPKFFIATQGPLPETVAHFWNMVWQENSSVIVMLTGLEEQNKVKCERYWPEETQTYGDIRVSVQSSTQTGALVTRSLALQKVGGTAQRTVEHLHYLQWPDHGVPNKPSGLLQLVEQMNECKLPGSGPVIVHCSAGIGRTGTLLALDILLKRARAEGKVNVYECTLQMRRKRLNMVQTQGQYVFLYDVLLETLVCGATSLPIGGVQSHVCKMAALDPVTKTSGFTKEFQAVEKLTELYKICSYREAQKPENHCKNLDSDIIPGDHCRPILMSVMDQHGAPGYINAVFVNSNSQEDLFIVTQLPNWETLADLWSLVWDYRCTAIVVMHSAQEIRELCPHFWPESGESTYSNFRLRKISSLRDSGFSGATLHLQHKKEVGDTGGRGFLG</sequence>
<dbReference type="SMART" id="SM00060">
    <property type="entry name" value="FN3"/>
    <property type="match status" value="2"/>
</dbReference>
<evidence type="ECO:0000256" key="10">
    <source>
        <dbReference type="ARBA" id="ARBA00023180"/>
    </source>
</evidence>
<dbReference type="PANTHER" id="PTHR19134:SF209">
    <property type="entry name" value="RECEPTOR-TYPE TYROSINE-PROTEIN PHOSPHATASE KAPPA"/>
    <property type="match status" value="1"/>
</dbReference>
<dbReference type="SMART" id="SM00032">
    <property type="entry name" value="CCP"/>
    <property type="match status" value="3"/>
</dbReference>
<evidence type="ECO:0000313" key="17">
    <source>
        <dbReference type="Ensembl" id="ENSXETP00000110200"/>
    </source>
</evidence>
<dbReference type="AlphaFoldDB" id="A0A803JQE0"/>
<feature type="domain" description="Sushi" evidence="16">
    <location>
        <begin position="215"/>
        <end position="282"/>
    </location>
</feature>
<keyword evidence="7" id="KW-1133">Transmembrane helix</keyword>
<dbReference type="SUPFAM" id="SSF49265">
    <property type="entry name" value="Fibronectin type III"/>
    <property type="match status" value="1"/>
</dbReference>
<feature type="domain" description="Tyrosine specific protein phosphatases" evidence="14">
    <location>
        <begin position="866"/>
        <end position="940"/>
    </location>
</feature>
<name>A0A803JQE0_XENTR</name>
<keyword evidence="6" id="KW-0904">Protein phosphatase</keyword>
<dbReference type="SUPFAM" id="SSF52799">
    <property type="entry name" value="(Phosphotyrosine protein) phosphatases II"/>
    <property type="match status" value="2"/>
</dbReference>
<dbReference type="InterPro" id="IPR000242">
    <property type="entry name" value="PTP_cat"/>
</dbReference>
<evidence type="ECO:0000259" key="14">
    <source>
        <dbReference type="PROSITE" id="PS50056"/>
    </source>
</evidence>
<evidence type="ECO:0000256" key="1">
    <source>
        <dbReference type="ARBA" id="ARBA00004479"/>
    </source>
</evidence>
<dbReference type="InterPro" id="IPR013783">
    <property type="entry name" value="Ig-like_fold"/>
</dbReference>
<evidence type="ECO:0000256" key="5">
    <source>
        <dbReference type="ARBA" id="ARBA00022801"/>
    </source>
</evidence>
<evidence type="ECO:0000256" key="11">
    <source>
        <dbReference type="ARBA" id="ARBA00051722"/>
    </source>
</evidence>
<reference evidence="17" key="2">
    <citation type="submission" date="2021-03" db="UniProtKB">
        <authorList>
            <consortium name="Ensembl"/>
        </authorList>
    </citation>
    <scope>IDENTIFICATION</scope>
</reference>
<dbReference type="InterPro" id="IPR000436">
    <property type="entry name" value="Sushi_SCR_CCP_dom"/>
</dbReference>
<dbReference type="CDD" id="cd00063">
    <property type="entry name" value="FN3"/>
    <property type="match status" value="1"/>
</dbReference>
<dbReference type="Ensembl" id="ENSXETT00000120335">
    <property type="protein sequence ID" value="ENSXETP00000110200"/>
    <property type="gene ID" value="ENSXETG00000047085"/>
</dbReference>
<accession>A0A803JQE0</accession>
<evidence type="ECO:0000256" key="7">
    <source>
        <dbReference type="ARBA" id="ARBA00022989"/>
    </source>
</evidence>
<dbReference type="CDD" id="cd00047">
    <property type="entry name" value="PTPc"/>
    <property type="match status" value="1"/>
</dbReference>
<evidence type="ECO:0000256" key="2">
    <source>
        <dbReference type="ARBA" id="ARBA00013064"/>
    </source>
</evidence>